<feature type="chain" id="PRO_5045965881" evidence="4">
    <location>
        <begin position="23"/>
        <end position="313"/>
    </location>
</feature>
<keyword evidence="3" id="KW-1133">Transmembrane helix</keyword>
<evidence type="ECO:0000313" key="6">
    <source>
        <dbReference type="EMBL" id="MFC0524813.1"/>
    </source>
</evidence>
<dbReference type="PROSITE" id="PS51257">
    <property type="entry name" value="PROKAR_LIPOPROTEIN"/>
    <property type="match status" value="1"/>
</dbReference>
<accession>A0ABV6LQX0</accession>
<evidence type="ECO:0000256" key="3">
    <source>
        <dbReference type="SAM" id="Phobius"/>
    </source>
</evidence>
<evidence type="ECO:0000256" key="1">
    <source>
        <dbReference type="SAM" id="Coils"/>
    </source>
</evidence>
<dbReference type="RefSeq" id="WP_377349205.1">
    <property type="nucleotide sequence ID" value="NZ_JBHLTP010000011.1"/>
</dbReference>
<evidence type="ECO:0000256" key="2">
    <source>
        <dbReference type="SAM" id="MobiDB-lite"/>
    </source>
</evidence>
<proteinExistence type="predicted"/>
<dbReference type="Proteomes" id="UP001589836">
    <property type="component" value="Unassembled WGS sequence"/>
</dbReference>
<feature type="compositionally biased region" description="Polar residues" evidence="2">
    <location>
        <begin position="25"/>
        <end position="34"/>
    </location>
</feature>
<dbReference type="InterPro" id="IPR025645">
    <property type="entry name" value="DUF4349"/>
</dbReference>
<keyword evidence="7" id="KW-1185">Reference proteome</keyword>
<reference evidence="6 7" key="1">
    <citation type="submission" date="2024-09" db="EMBL/GenBank/DDBJ databases">
        <authorList>
            <person name="Sun Q."/>
            <person name="Mori K."/>
        </authorList>
    </citation>
    <scope>NUCLEOTIDE SEQUENCE [LARGE SCALE GENOMIC DNA]</scope>
    <source>
        <strain evidence="6 7">NCAIM B.02529</strain>
    </source>
</reference>
<evidence type="ECO:0000259" key="5">
    <source>
        <dbReference type="Pfam" id="PF14257"/>
    </source>
</evidence>
<name>A0ABV6LQX0_9BACI</name>
<feature type="signal peptide" evidence="4">
    <location>
        <begin position="1"/>
        <end position="22"/>
    </location>
</feature>
<dbReference type="Pfam" id="PF14257">
    <property type="entry name" value="DUF4349"/>
    <property type="match status" value="1"/>
</dbReference>
<feature type="compositionally biased region" description="Low complexity" evidence="2">
    <location>
        <begin position="54"/>
        <end position="65"/>
    </location>
</feature>
<keyword evidence="3" id="KW-0472">Membrane</keyword>
<feature type="transmembrane region" description="Helical" evidence="3">
    <location>
        <begin position="269"/>
        <end position="301"/>
    </location>
</feature>
<gene>
    <name evidence="6" type="ORF">ACFFGV_14640</name>
</gene>
<keyword evidence="3" id="KW-0812">Transmembrane</keyword>
<evidence type="ECO:0000313" key="7">
    <source>
        <dbReference type="Proteomes" id="UP001589836"/>
    </source>
</evidence>
<feature type="region of interest" description="Disordered" evidence="2">
    <location>
        <begin position="25"/>
        <end position="74"/>
    </location>
</feature>
<evidence type="ECO:0000256" key="4">
    <source>
        <dbReference type="SAM" id="SignalP"/>
    </source>
</evidence>
<protein>
    <submittedName>
        <fullName evidence="6">DUF4349 domain-containing protein</fullName>
    </submittedName>
</protein>
<dbReference type="EMBL" id="JBHLTP010000011">
    <property type="protein sequence ID" value="MFC0524813.1"/>
    <property type="molecule type" value="Genomic_DNA"/>
</dbReference>
<comment type="caution">
    <text evidence="6">The sequence shown here is derived from an EMBL/GenBank/DDBJ whole genome shotgun (WGS) entry which is preliminary data.</text>
</comment>
<keyword evidence="4" id="KW-0732">Signal</keyword>
<feature type="coiled-coil region" evidence="1">
    <location>
        <begin position="180"/>
        <end position="227"/>
    </location>
</feature>
<keyword evidence="1" id="KW-0175">Coiled coil</keyword>
<sequence length="313" mass="35659">MLKRKWLWLVCFIVLLTACSNANENSTQESSDFSAEQGENAKNSQDSADHSATESIESSQEEQPSVGAVKQASKANLTNQEDKMIIYNGDLTVKTKDYEEFYQELEQLIQDKNGYMVHTSTHQNEQEQMQATITLRVPKEQFYPFVHSVPSISDEISHSNINGEDVTEQYVDLESRLKAKEKIEERLLSFMDKAEKTEDLIAISKDLERVQEEIETIQGRMKYLQNQSDFSTLTLNIQETKVTVSGSNRDDLQTWVKTKQALQNSWNGILAFFSFTFVAVIGYSPVLAPILLLTVLAVFYLRKRKSSPKNDGE</sequence>
<organism evidence="6 7">
    <name type="scientific">Pontibacillus salicampi</name>
    <dbReference type="NCBI Taxonomy" id="1449801"/>
    <lineage>
        <taxon>Bacteria</taxon>
        <taxon>Bacillati</taxon>
        <taxon>Bacillota</taxon>
        <taxon>Bacilli</taxon>
        <taxon>Bacillales</taxon>
        <taxon>Bacillaceae</taxon>
        <taxon>Pontibacillus</taxon>
    </lineage>
</organism>
<feature type="domain" description="DUF4349" evidence="5">
    <location>
        <begin position="84"/>
        <end position="296"/>
    </location>
</feature>